<name>A0A4U0XHE6_9PEZI</name>
<evidence type="ECO:0000256" key="3">
    <source>
        <dbReference type="ARBA" id="ARBA00012754"/>
    </source>
</evidence>
<dbReference type="Gene3D" id="2.60.120.260">
    <property type="entry name" value="Galactose-binding domain-like"/>
    <property type="match status" value="1"/>
</dbReference>
<evidence type="ECO:0000256" key="5">
    <source>
        <dbReference type="ARBA" id="ARBA00023277"/>
    </source>
</evidence>
<dbReference type="Gene3D" id="2.60.40.10">
    <property type="entry name" value="Immunoglobulins"/>
    <property type="match status" value="1"/>
</dbReference>
<dbReference type="InterPro" id="IPR054593">
    <property type="entry name" value="Beta-mannosidase-like_N2"/>
</dbReference>
<evidence type="ECO:0000259" key="11">
    <source>
        <dbReference type="Pfam" id="PF00703"/>
    </source>
</evidence>
<comment type="catalytic activity">
    <reaction evidence="1">
        <text>Hydrolysis of terminal, non-reducing beta-D-mannose residues in beta-D-mannosides.</text>
        <dbReference type="EC" id="3.2.1.25"/>
    </reaction>
</comment>
<dbReference type="EMBL" id="NAJN01000290">
    <property type="protein sequence ID" value="TKA75486.1"/>
    <property type="molecule type" value="Genomic_DNA"/>
</dbReference>
<evidence type="ECO:0000256" key="9">
    <source>
        <dbReference type="ARBA" id="ARBA00041069"/>
    </source>
</evidence>
<organism evidence="14 15">
    <name type="scientific">Cryomyces minteri</name>
    <dbReference type="NCBI Taxonomy" id="331657"/>
    <lineage>
        <taxon>Eukaryota</taxon>
        <taxon>Fungi</taxon>
        <taxon>Dikarya</taxon>
        <taxon>Ascomycota</taxon>
        <taxon>Pezizomycotina</taxon>
        <taxon>Dothideomycetes</taxon>
        <taxon>Dothideomycetes incertae sedis</taxon>
        <taxon>Cryomyces</taxon>
    </lineage>
</organism>
<dbReference type="Gene3D" id="3.20.20.80">
    <property type="entry name" value="Glycosidases"/>
    <property type="match status" value="1"/>
</dbReference>
<dbReference type="GO" id="GO:0006516">
    <property type="term" value="P:glycoprotein catabolic process"/>
    <property type="evidence" value="ECO:0007669"/>
    <property type="project" value="TreeGrafter"/>
</dbReference>
<evidence type="ECO:0000259" key="13">
    <source>
        <dbReference type="Pfam" id="PF22666"/>
    </source>
</evidence>
<dbReference type="AlphaFoldDB" id="A0A4U0XHE6"/>
<dbReference type="InterPro" id="IPR008979">
    <property type="entry name" value="Galactose-bd-like_sf"/>
</dbReference>
<dbReference type="SUPFAM" id="SSF49785">
    <property type="entry name" value="Galactose-binding domain-like"/>
    <property type="match status" value="1"/>
</dbReference>
<proteinExistence type="inferred from homology"/>
<evidence type="ECO:0000259" key="12">
    <source>
        <dbReference type="Pfam" id="PF17786"/>
    </source>
</evidence>
<protein>
    <recommendedName>
        <fullName evidence="9">Beta-mannosidase B</fullName>
        <ecNumber evidence="3">3.2.1.25</ecNumber>
    </recommendedName>
    <alternativeName>
        <fullName evidence="10">Mannanase B</fullName>
    </alternativeName>
</protein>
<dbReference type="Pfam" id="PF17786">
    <property type="entry name" value="Mannosidase_ig"/>
    <property type="match status" value="1"/>
</dbReference>
<dbReference type="PANTHER" id="PTHR43730:SF1">
    <property type="entry name" value="BETA-MANNOSIDASE"/>
    <property type="match status" value="1"/>
</dbReference>
<dbReference type="GO" id="GO:0004567">
    <property type="term" value="F:beta-mannosidase activity"/>
    <property type="evidence" value="ECO:0007669"/>
    <property type="project" value="UniProtKB-EC"/>
</dbReference>
<feature type="domain" description="Mannosidase Ig/CBM-like" evidence="12">
    <location>
        <begin position="669"/>
        <end position="756"/>
    </location>
</feature>
<feature type="domain" description="Beta-mannosidase-like galactose-binding" evidence="13">
    <location>
        <begin position="15"/>
        <end position="187"/>
    </location>
</feature>
<evidence type="ECO:0000256" key="8">
    <source>
        <dbReference type="ARBA" id="ARBA00038429"/>
    </source>
</evidence>
<dbReference type="FunFam" id="2.60.40.10:FF:001725">
    <property type="entry name" value="Exo-beta-D-glucosaminidase"/>
    <property type="match status" value="1"/>
</dbReference>
<keyword evidence="6" id="KW-0326">Glycosidase</keyword>
<comment type="similarity">
    <text evidence="8">Belongs to the glycosyl hydrolase 2 family. Beta-mannosidase B subfamily.</text>
</comment>
<evidence type="ECO:0000256" key="2">
    <source>
        <dbReference type="ARBA" id="ARBA00004740"/>
    </source>
</evidence>
<evidence type="ECO:0000256" key="4">
    <source>
        <dbReference type="ARBA" id="ARBA00022801"/>
    </source>
</evidence>
<evidence type="ECO:0000256" key="10">
    <source>
        <dbReference type="ARBA" id="ARBA00041614"/>
    </source>
</evidence>
<dbReference type="OrthoDB" id="2866996at2759"/>
<dbReference type="InterPro" id="IPR017853">
    <property type="entry name" value="GH"/>
</dbReference>
<comment type="pathway">
    <text evidence="2">Glycan metabolism; N-glycan degradation.</text>
</comment>
<dbReference type="InterPro" id="IPR036156">
    <property type="entry name" value="Beta-gal/glucu_dom_sf"/>
</dbReference>
<comment type="caution">
    <text evidence="14">The sequence shown here is derived from an EMBL/GenBank/DDBJ whole genome shotgun (WGS) entry which is preliminary data.</text>
</comment>
<dbReference type="PANTHER" id="PTHR43730">
    <property type="entry name" value="BETA-MANNOSIDASE"/>
    <property type="match status" value="1"/>
</dbReference>
<gene>
    <name evidence="14" type="ORF">B0A49_02017</name>
</gene>
<dbReference type="FunFam" id="2.60.120.260:FF:000118">
    <property type="entry name" value="Beta-mannosidase B"/>
    <property type="match status" value="1"/>
</dbReference>
<evidence type="ECO:0000313" key="15">
    <source>
        <dbReference type="Proteomes" id="UP000308768"/>
    </source>
</evidence>
<dbReference type="Proteomes" id="UP000308768">
    <property type="component" value="Unassembled WGS sequence"/>
</dbReference>
<keyword evidence="7" id="KW-0624">Polysaccharide degradation</keyword>
<keyword evidence="4" id="KW-0378">Hydrolase</keyword>
<keyword evidence="5" id="KW-0119">Carbohydrate metabolism</keyword>
<dbReference type="Pfam" id="PF22666">
    <property type="entry name" value="Glyco_hydro_2_N2"/>
    <property type="match status" value="1"/>
</dbReference>
<accession>A0A4U0XHE6</accession>
<dbReference type="FunFam" id="3.20.20.80:FF:000050">
    <property type="entry name" value="Beta-mannosidase B"/>
    <property type="match status" value="1"/>
</dbReference>
<dbReference type="InterPro" id="IPR006102">
    <property type="entry name" value="Ig-like_GH2"/>
</dbReference>
<dbReference type="InterPro" id="IPR050887">
    <property type="entry name" value="Beta-mannosidase_GH2"/>
</dbReference>
<dbReference type="InterPro" id="IPR013783">
    <property type="entry name" value="Ig-like_fold"/>
</dbReference>
<dbReference type="InterPro" id="IPR041447">
    <property type="entry name" value="Mannosidase_ig"/>
</dbReference>
<reference evidence="14 15" key="1">
    <citation type="submission" date="2017-03" db="EMBL/GenBank/DDBJ databases">
        <title>Genomes of endolithic fungi from Antarctica.</title>
        <authorList>
            <person name="Coleine C."/>
            <person name="Masonjones S."/>
            <person name="Stajich J.E."/>
        </authorList>
    </citation>
    <scope>NUCLEOTIDE SEQUENCE [LARGE SCALE GENOMIC DNA]</scope>
    <source>
        <strain evidence="14 15">CCFEE 5187</strain>
    </source>
</reference>
<dbReference type="GO" id="GO:0000272">
    <property type="term" value="P:polysaccharide catabolic process"/>
    <property type="evidence" value="ECO:0007669"/>
    <property type="project" value="UniProtKB-KW"/>
</dbReference>
<evidence type="ECO:0000256" key="1">
    <source>
        <dbReference type="ARBA" id="ARBA00000829"/>
    </source>
</evidence>
<dbReference type="SUPFAM" id="SSF49303">
    <property type="entry name" value="beta-Galactosidase/glucuronidase domain"/>
    <property type="match status" value="2"/>
</dbReference>
<dbReference type="STRING" id="331657.A0A4U0XHE6"/>
<keyword evidence="15" id="KW-1185">Reference proteome</keyword>
<dbReference type="EC" id="3.2.1.25" evidence="3"/>
<evidence type="ECO:0000256" key="7">
    <source>
        <dbReference type="ARBA" id="ARBA00023326"/>
    </source>
</evidence>
<evidence type="ECO:0000256" key="6">
    <source>
        <dbReference type="ARBA" id="ARBA00023295"/>
    </source>
</evidence>
<sequence length="830" mass="94568">MPPSSISVHELQDGWTVKQTDAPEREWLSCAVPTNVHLDLIAHKKIPDPFIGFNELDVEWVGEKPWTYKIVLPKVEASRPGTVTVLAFDGLDTFATVKLNDNEILKSDNMFVSHRVDVTKAVKVDGDNVLEIEFEPALFKAREIQKQHPDHAWHCMNGEPARLTTRKAQYHWGWDWGPVLMTCGPWKGVRLETYSSRLADLWVDIDVKESLKSAKITAQAQVEGNSGDNVSFTLSLAGKTISKSFAEVGTNQIVQVEFNVDSPALWYPNGYGTQPLYEISATLSSQEKNLHTVRKHIGLRRVKLVQDIDKHGKSFYFRVNNLDIFCGGSDWIPADNFTPRITDDRYKRWLELMVDGNQCMIRVWGGGIWEPDVFYSLCDQLGIMVWQDFLFGCGNYPAYSEILKSIEAECESQLKRLRHHPSIVIYAGNNEDYQCQEQYGLTYNYEDKDPQNWLKTDFPARYIYEKLLPEAVDKYCPSVPYHPGSPWGDGKPTSDRTVGDLHQWNVWHGTQEKYQIFDHLGGRFNSEFGMEAFPHLQTIKEFVTDDSELYPQSHTLDFHNKGKSTHNFRTRTDLEAFIHLTQLTQAEALMFAYRGWRQQWGDDRKCGGALVWQLNDCWPVTSWAICDYYLRKKPAYYAMARVLAPLAIGVRRAHHDWSVVHARPAKTSDYELWVVSSKLEPVTATIELRYISIATGKEIKDAVLKKDVHLTPNGTTDILTGVIDNTTSEPHVLAARLFVGDAVVARDMDWPQPLKYLSFGDRGLQVEFDGESELRVTTQKPVKGLVFEEREGVLLSDSGLDVAPGDEQVVRVTHLTKGDQPLSWRYLGSD</sequence>
<dbReference type="Pfam" id="PF00703">
    <property type="entry name" value="Glyco_hydro_2"/>
    <property type="match status" value="1"/>
</dbReference>
<evidence type="ECO:0000313" key="14">
    <source>
        <dbReference type="EMBL" id="TKA75486.1"/>
    </source>
</evidence>
<dbReference type="SUPFAM" id="SSF51445">
    <property type="entry name" value="(Trans)glycosidases"/>
    <property type="match status" value="1"/>
</dbReference>
<feature type="domain" description="Glycoside hydrolase family 2 immunoglobulin-like beta-sandwich" evidence="11">
    <location>
        <begin position="197"/>
        <end position="300"/>
    </location>
</feature>